<accession>A0ABV8DAB6</accession>
<proteinExistence type="predicted"/>
<keyword evidence="2" id="KW-1185">Reference proteome</keyword>
<dbReference type="Proteomes" id="UP001595693">
    <property type="component" value="Unassembled WGS sequence"/>
</dbReference>
<organism evidence="1 2">
    <name type="scientific">Acidovorax facilis</name>
    <dbReference type="NCBI Taxonomy" id="12917"/>
    <lineage>
        <taxon>Bacteria</taxon>
        <taxon>Pseudomonadati</taxon>
        <taxon>Pseudomonadota</taxon>
        <taxon>Betaproteobacteria</taxon>
        <taxon>Burkholderiales</taxon>
        <taxon>Comamonadaceae</taxon>
        <taxon>Acidovorax</taxon>
    </lineage>
</organism>
<dbReference type="EMBL" id="JBHSAJ010000035">
    <property type="protein sequence ID" value="MFC3935508.1"/>
    <property type="molecule type" value="Genomic_DNA"/>
</dbReference>
<comment type="caution">
    <text evidence="1">The sequence shown here is derived from an EMBL/GenBank/DDBJ whole genome shotgun (WGS) entry which is preliminary data.</text>
</comment>
<dbReference type="RefSeq" id="WP_055397610.1">
    <property type="nucleotide sequence ID" value="NZ_JAMXAX010000137.1"/>
</dbReference>
<reference evidence="2" key="1">
    <citation type="journal article" date="2019" name="Int. J. Syst. Evol. Microbiol.">
        <title>The Global Catalogue of Microorganisms (GCM) 10K type strain sequencing project: providing services to taxonomists for standard genome sequencing and annotation.</title>
        <authorList>
            <consortium name="The Broad Institute Genomics Platform"/>
            <consortium name="The Broad Institute Genome Sequencing Center for Infectious Disease"/>
            <person name="Wu L."/>
            <person name="Ma J."/>
        </authorList>
    </citation>
    <scope>NUCLEOTIDE SEQUENCE [LARGE SCALE GENOMIC DNA]</scope>
    <source>
        <strain evidence="2">CCUG 2113</strain>
    </source>
</reference>
<protein>
    <submittedName>
        <fullName evidence="1">Uncharacterized protein</fullName>
    </submittedName>
</protein>
<sequence length="87" mass="9002">MTSTDSPATLNFDAMAEAFTAACGLQAGSQFLSPFAAATSAGYLPGSDAHEAYSDTYLSSIADGIHVCALTGIVISVTDEQHSRLFH</sequence>
<evidence type="ECO:0000313" key="2">
    <source>
        <dbReference type="Proteomes" id="UP001595693"/>
    </source>
</evidence>
<gene>
    <name evidence="1" type="ORF">ACFOW3_12870</name>
</gene>
<name>A0ABV8DAB6_9BURK</name>
<evidence type="ECO:0000313" key="1">
    <source>
        <dbReference type="EMBL" id="MFC3935508.1"/>
    </source>
</evidence>